<dbReference type="PANTHER" id="PTHR43680">
    <property type="entry name" value="NITRATE REDUCTASE MOLYBDENUM COFACTOR ASSEMBLY CHAPERONE"/>
    <property type="match status" value="1"/>
</dbReference>
<dbReference type="AlphaFoldDB" id="A0A841ISJ9"/>
<proteinExistence type="predicted"/>
<accession>A0A841ISJ9</accession>
<protein>
    <submittedName>
        <fullName evidence="3">Nitrate reductase delta subunit</fullName>
    </submittedName>
</protein>
<dbReference type="RefSeq" id="WP_184293096.1">
    <property type="nucleotide sequence ID" value="NZ_JACHJO010000011.1"/>
</dbReference>
<evidence type="ECO:0000313" key="4">
    <source>
        <dbReference type="Proteomes" id="UP000536604"/>
    </source>
</evidence>
<dbReference type="PANTHER" id="PTHR43680:SF2">
    <property type="entry name" value="NITRATE REDUCTASE MOLYBDENUM COFACTOR ASSEMBLY CHAPERONE NARJ"/>
    <property type="match status" value="1"/>
</dbReference>
<dbReference type="GO" id="GO:0016530">
    <property type="term" value="F:metallochaperone activity"/>
    <property type="evidence" value="ECO:0007669"/>
    <property type="project" value="TreeGrafter"/>
</dbReference>
<dbReference type="GO" id="GO:0042128">
    <property type="term" value="P:nitrate assimilation"/>
    <property type="evidence" value="ECO:0007669"/>
    <property type="project" value="UniProtKB-KW"/>
</dbReference>
<comment type="caution">
    <text evidence="3">The sequence shown here is derived from an EMBL/GenBank/DDBJ whole genome shotgun (WGS) entry which is preliminary data.</text>
</comment>
<keyword evidence="1" id="KW-0534">Nitrate assimilation</keyword>
<keyword evidence="4" id="KW-1185">Reference proteome</keyword>
<dbReference type="GO" id="GO:0051082">
    <property type="term" value="F:unfolded protein binding"/>
    <property type="evidence" value="ECO:0007669"/>
    <property type="project" value="InterPro"/>
</dbReference>
<dbReference type="InterPro" id="IPR003765">
    <property type="entry name" value="NO3_reductase_chaperone_NarJ"/>
</dbReference>
<dbReference type="Pfam" id="PF02613">
    <property type="entry name" value="Nitrate_red_del"/>
    <property type="match status" value="1"/>
</dbReference>
<dbReference type="EMBL" id="JACHJO010000011">
    <property type="protein sequence ID" value="MBB6121653.1"/>
    <property type="molecule type" value="Genomic_DNA"/>
</dbReference>
<evidence type="ECO:0000313" key="3">
    <source>
        <dbReference type="EMBL" id="MBB6121653.1"/>
    </source>
</evidence>
<evidence type="ECO:0000256" key="1">
    <source>
        <dbReference type="ARBA" id="ARBA00023063"/>
    </source>
</evidence>
<feature type="region of interest" description="Disordered" evidence="2">
    <location>
        <begin position="201"/>
        <end position="221"/>
    </location>
</feature>
<dbReference type="NCBIfam" id="TIGR00684">
    <property type="entry name" value="narJ"/>
    <property type="match status" value="1"/>
</dbReference>
<dbReference type="GO" id="GO:0051131">
    <property type="term" value="P:chaperone-mediated protein complex assembly"/>
    <property type="evidence" value="ECO:0007669"/>
    <property type="project" value="InterPro"/>
</dbReference>
<gene>
    <name evidence="3" type="ORF">FHS13_003627</name>
</gene>
<dbReference type="InterPro" id="IPR020945">
    <property type="entry name" value="DMSO/NO3_reduct_chaperone"/>
</dbReference>
<dbReference type="Proteomes" id="UP000536604">
    <property type="component" value="Unassembled WGS sequence"/>
</dbReference>
<organism evidence="3 4">
    <name type="scientific">Nocardiopsis algeriensis</name>
    <dbReference type="NCBI Taxonomy" id="1478215"/>
    <lineage>
        <taxon>Bacteria</taxon>
        <taxon>Bacillati</taxon>
        <taxon>Actinomycetota</taxon>
        <taxon>Actinomycetes</taxon>
        <taxon>Streptosporangiales</taxon>
        <taxon>Nocardiopsidaceae</taxon>
        <taxon>Nocardiopsis</taxon>
    </lineage>
</organism>
<dbReference type="InterPro" id="IPR036411">
    <property type="entry name" value="TorD-like_sf"/>
</dbReference>
<name>A0A841ISJ9_9ACTN</name>
<sequence length="221" mass="24108">MNVLTRLARKEQVPGTARDRALARRIAALVLDHPDERLLADLPVLRRAASELPEPLREGLLETIVHLEGSPLPVLAEDYVEIFDIQRRCCLYLTYYAHGETRNRGAALLSFASTYRTAGFLPPTDELSDHLCVVLEFAATVDPATGERLLLRYRAGLELLRLALLEEESPYAGAVAAVSATLPPPTDRVARSVVKLAAEGPPGEQVGLAPFAPQDTGRVPQ</sequence>
<reference evidence="3 4" key="1">
    <citation type="submission" date="2020-08" db="EMBL/GenBank/DDBJ databases">
        <title>Genomic Encyclopedia of Type Strains, Phase III (KMG-III): the genomes of soil and plant-associated and newly described type strains.</title>
        <authorList>
            <person name="Whitman W."/>
        </authorList>
    </citation>
    <scope>NUCLEOTIDE SEQUENCE [LARGE SCALE GENOMIC DNA]</scope>
    <source>
        <strain evidence="3 4">CECT 8712</strain>
    </source>
</reference>
<evidence type="ECO:0000256" key="2">
    <source>
        <dbReference type="SAM" id="MobiDB-lite"/>
    </source>
</evidence>
<dbReference type="SUPFAM" id="SSF89155">
    <property type="entry name" value="TorD-like"/>
    <property type="match status" value="1"/>
</dbReference>
<dbReference type="Gene3D" id="1.10.3480.10">
    <property type="entry name" value="TorD-like"/>
    <property type="match status" value="1"/>
</dbReference>